<organism evidence="3 4">
    <name type="scientific">Prosthecobacter vanneervenii</name>
    <dbReference type="NCBI Taxonomy" id="48466"/>
    <lineage>
        <taxon>Bacteria</taxon>
        <taxon>Pseudomonadati</taxon>
        <taxon>Verrucomicrobiota</taxon>
        <taxon>Verrucomicrobiia</taxon>
        <taxon>Verrucomicrobiales</taxon>
        <taxon>Verrucomicrobiaceae</taxon>
        <taxon>Prosthecobacter</taxon>
    </lineage>
</organism>
<feature type="signal peptide" evidence="2">
    <location>
        <begin position="1"/>
        <end position="22"/>
    </location>
</feature>
<keyword evidence="1" id="KW-0812">Transmembrane</keyword>
<keyword evidence="2" id="KW-0732">Signal</keyword>
<gene>
    <name evidence="3" type="ORF">HNQ65_001256</name>
</gene>
<feature type="transmembrane region" description="Helical" evidence="1">
    <location>
        <begin position="113"/>
        <end position="133"/>
    </location>
</feature>
<keyword evidence="4" id="KW-1185">Reference proteome</keyword>
<dbReference type="RefSeq" id="WP_184338624.1">
    <property type="nucleotide sequence ID" value="NZ_JACHIG010000002.1"/>
</dbReference>
<evidence type="ECO:0000313" key="4">
    <source>
        <dbReference type="Proteomes" id="UP000590740"/>
    </source>
</evidence>
<evidence type="ECO:0000256" key="1">
    <source>
        <dbReference type="SAM" id="Phobius"/>
    </source>
</evidence>
<feature type="chain" id="PRO_5030795593" evidence="2">
    <location>
        <begin position="23"/>
        <end position="140"/>
    </location>
</feature>
<dbReference type="AlphaFoldDB" id="A0A7W7Y8P5"/>
<comment type="caution">
    <text evidence="3">The sequence shown here is derived from an EMBL/GenBank/DDBJ whole genome shotgun (WGS) entry which is preliminary data.</text>
</comment>
<name>A0A7W7Y8P5_9BACT</name>
<reference evidence="3 4" key="1">
    <citation type="submission" date="2020-08" db="EMBL/GenBank/DDBJ databases">
        <title>Genomic Encyclopedia of Type Strains, Phase IV (KMG-IV): sequencing the most valuable type-strain genomes for metagenomic binning, comparative biology and taxonomic classification.</title>
        <authorList>
            <person name="Goeker M."/>
        </authorList>
    </citation>
    <scope>NUCLEOTIDE SEQUENCE [LARGE SCALE GENOMIC DNA]</scope>
    <source>
        <strain evidence="3 4">DSM 12252</strain>
    </source>
</reference>
<dbReference type="Proteomes" id="UP000590740">
    <property type="component" value="Unassembled WGS sequence"/>
</dbReference>
<proteinExistence type="predicted"/>
<sequence length="140" mass="15318">MKIHLVLASVSVLLGTNLLTYAHTQYHTTSSVLVAAEERVRAALRPEGLDEELLPRTGADRSMVRTALMDAGGKYYGWNEQVGTRMLGLFLTGTGLVLPFYNPRRRTDALQVFTLTLVLLSAGAGGCLLRQSAAEWMSLH</sequence>
<feature type="transmembrane region" description="Helical" evidence="1">
    <location>
        <begin position="82"/>
        <end position="101"/>
    </location>
</feature>
<keyword evidence="1" id="KW-1133">Transmembrane helix</keyword>
<keyword evidence="1" id="KW-0472">Membrane</keyword>
<protein>
    <submittedName>
        <fullName evidence="3">Uncharacterized protein</fullName>
    </submittedName>
</protein>
<evidence type="ECO:0000256" key="2">
    <source>
        <dbReference type="SAM" id="SignalP"/>
    </source>
</evidence>
<evidence type="ECO:0000313" key="3">
    <source>
        <dbReference type="EMBL" id="MBB5031688.1"/>
    </source>
</evidence>
<dbReference type="EMBL" id="JACHIG010000002">
    <property type="protein sequence ID" value="MBB5031688.1"/>
    <property type="molecule type" value="Genomic_DNA"/>
</dbReference>
<accession>A0A7W7Y8P5</accession>